<evidence type="ECO:0000256" key="24">
    <source>
        <dbReference type="PIRSR" id="PIRSR039102-2"/>
    </source>
</evidence>
<dbReference type="GO" id="GO:0008360">
    <property type="term" value="P:regulation of cell shape"/>
    <property type="evidence" value="ECO:0007669"/>
    <property type="project" value="UniProtKB-KW"/>
</dbReference>
<dbReference type="InterPro" id="IPR011095">
    <property type="entry name" value="Dala_Dala_lig_C"/>
</dbReference>
<organism evidence="28 29">
    <name type="scientific">Sedimentibacter hydroxybenzoicus DSM 7310</name>
    <dbReference type="NCBI Taxonomy" id="1123245"/>
    <lineage>
        <taxon>Bacteria</taxon>
        <taxon>Bacillati</taxon>
        <taxon>Bacillota</taxon>
        <taxon>Tissierellia</taxon>
        <taxon>Sedimentibacter</taxon>
    </lineage>
</organism>
<dbReference type="GO" id="GO:0071555">
    <property type="term" value="P:cell wall organization"/>
    <property type="evidence" value="ECO:0007669"/>
    <property type="project" value="UniProtKB-KW"/>
</dbReference>
<dbReference type="PANTHER" id="PTHR23132">
    <property type="entry name" value="D-ALANINE--D-ALANINE LIGASE"/>
    <property type="match status" value="1"/>
</dbReference>
<keyword evidence="15 25" id="KW-0464">Manganese</keyword>
<keyword evidence="16 22" id="KW-0961">Cell wall biogenesis/degradation</keyword>
<dbReference type="EC" id="6.3.2.4" evidence="6 22"/>
<dbReference type="PANTHER" id="PTHR23132:SF25">
    <property type="entry name" value="D-ALANINE--D-ALANINE LIGASE A"/>
    <property type="match status" value="1"/>
</dbReference>
<dbReference type="SUPFAM" id="SSF52440">
    <property type="entry name" value="PreATP-grasp domain"/>
    <property type="match status" value="1"/>
</dbReference>
<dbReference type="NCBIfam" id="TIGR01205">
    <property type="entry name" value="D_ala_D_alaTIGR"/>
    <property type="match status" value="1"/>
</dbReference>
<dbReference type="InterPro" id="IPR016185">
    <property type="entry name" value="PreATP-grasp_dom_sf"/>
</dbReference>
<evidence type="ECO:0000256" key="21">
    <source>
        <dbReference type="ARBA" id="ARBA00077154"/>
    </source>
</evidence>
<feature type="binding site" evidence="24">
    <location>
        <begin position="221"/>
        <end position="228"/>
    </location>
    <ligand>
        <name>ATP</name>
        <dbReference type="ChEBI" id="CHEBI:30616"/>
    </ligand>
</feature>
<dbReference type="Gene3D" id="3.30.470.20">
    <property type="entry name" value="ATP-grasp fold, B domain"/>
    <property type="match status" value="1"/>
</dbReference>
<evidence type="ECO:0000259" key="27">
    <source>
        <dbReference type="PROSITE" id="PS50975"/>
    </source>
</evidence>
<keyword evidence="7 22" id="KW-0963">Cytoplasm</keyword>
<feature type="binding site" evidence="24">
    <location>
        <position position="139"/>
    </location>
    <ligand>
        <name>ATP</name>
        <dbReference type="ChEBI" id="CHEBI:30616"/>
    </ligand>
</feature>
<evidence type="ECO:0000313" key="28">
    <source>
        <dbReference type="EMBL" id="NYB75089.1"/>
    </source>
</evidence>
<evidence type="ECO:0000256" key="16">
    <source>
        <dbReference type="ARBA" id="ARBA00023316"/>
    </source>
</evidence>
<comment type="caution">
    <text evidence="28">The sequence shown here is derived from an EMBL/GenBank/DDBJ whole genome shotgun (WGS) entry which is preliminary data.</text>
</comment>
<evidence type="ECO:0000256" key="12">
    <source>
        <dbReference type="ARBA" id="ARBA00022842"/>
    </source>
</evidence>
<dbReference type="PIRSF" id="PIRSF039102">
    <property type="entry name" value="Ddl/VanB"/>
    <property type="match status" value="1"/>
</dbReference>
<keyword evidence="11 26" id="KW-0067">ATP-binding</keyword>
<dbReference type="RefSeq" id="WP_179238796.1">
    <property type="nucleotide sequence ID" value="NZ_JACBNQ010000017.1"/>
</dbReference>
<feature type="binding site" evidence="25">
    <location>
        <position position="316"/>
    </location>
    <ligand>
        <name>Mg(2+)</name>
        <dbReference type="ChEBI" id="CHEBI:18420"/>
        <label>2</label>
    </ligand>
</feature>
<dbReference type="InterPro" id="IPR005905">
    <property type="entry name" value="D_ala_D_ala"/>
</dbReference>
<evidence type="ECO:0000256" key="10">
    <source>
        <dbReference type="ARBA" id="ARBA00022741"/>
    </source>
</evidence>
<evidence type="ECO:0000256" key="6">
    <source>
        <dbReference type="ARBA" id="ARBA00012216"/>
    </source>
</evidence>
<comment type="cofactor">
    <cofactor evidence="1">
        <name>Mn(2+)</name>
        <dbReference type="ChEBI" id="CHEBI:29035"/>
    </cofactor>
</comment>
<evidence type="ECO:0000256" key="2">
    <source>
        <dbReference type="ARBA" id="ARBA00003921"/>
    </source>
</evidence>
<dbReference type="GO" id="GO:0009252">
    <property type="term" value="P:peptidoglycan biosynthetic process"/>
    <property type="evidence" value="ECO:0007669"/>
    <property type="project" value="UniProtKB-UniRule"/>
</dbReference>
<evidence type="ECO:0000256" key="22">
    <source>
        <dbReference type="HAMAP-Rule" id="MF_00047"/>
    </source>
</evidence>
<dbReference type="AlphaFoldDB" id="A0A974BKP3"/>
<dbReference type="GO" id="GO:0046872">
    <property type="term" value="F:metal ion binding"/>
    <property type="evidence" value="ECO:0007669"/>
    <property type="project" value="UniProtKB-KW"/>
</dbReference>
<dbReference type="Pfam" id="PF07478">
    <property type="entry name" value="Dala_Dala_lig_C"/>
    <property type="match status" value="1"/>
</dbReference>
<proteinExistence type="inferred from homology"/>
<evidence type="ECO:0000256" key="23">
    <source>
        <dbReference type="PIRSR" id="PIRSR039102-1"/>
    </source>
</evidence>
<comment type="pathway">
    <text evidence="18">Glycan biosynthesis.</text>
</comment>
<dbReference type="GO" id="GO:0005829">
    <property type="term" value="C:cytosol"/>
    <property type="evidence" value="ECO:0007669"/>
    <property type="project" value="TreeGrafter"/>
</dbReference>
<evidence type="ECO:0000256" key="4">
    <source>
        <dbReference type="ARBA" id="ARBA00004752"/>
    </source>
</evidence>
<comment type="catalytic activity">
    <reaction evidence="17 22">
        <text>2 D-alanine + ATP = D-alanyl-D-alanine + ADP + phosphate + H(+)</text>
        <dbReference type="Rhea" id="RHEA:11224"/>
        <dbReference type="ChEBI" id="CHEBI:15378"/>
        <dbReference type="ChEBI" id="CHEBI:30616"/>
        <dbReference type="ChEBI" id="CHEBI:43474"/>
        <dbReference type="ChEBI" id="CHEBI:57416"/>
        <dbReference type="ChEBI" id="CHEBI:57822"/>
        <dbReference type="ChEBI" id="CHEBI:456216"/>
        <dbReference type="EC" id="6.3.2.4"/>
    </reaction>
</comment>
<evidence type="ECO:0000256" key="19">
    <source>
        <dbReference type="ARBA" id="ARBA00068427"/>
    </source>
</evidence>
<evidence type="ECO:0000256" key="25">
    <source>
        <dbReference type="PIRSR" id="PIRSR039102-3"/>
    </source>
</evidence>
<reference evidence="28" key="1">
    <citation type="submission" date="2020-07" db="EMBL/GenBank/DDBJ databases">
        <title>Genomic analysis of a strain of Sedimentibacter Hydroxybenzoicus DSM7310.</title>
        <authorList>
            <person name="Ma S."/>
        </authorList>
    </citation>
    <scope>NUCLEOTIDE SEQUENCE</scope>
    <source>
        <strain evidence="28">DSM 7310</strain>
    </source>
</reference>
<dbReference type="PROSITE" id="PS50975">
    <property type="entry name" value="ATP_GRASP"/>
    <property type="match status" value="1"/>
</dbReference>
<dbReference type="InterPro" id="IPR000291">
    <property type="entry name" value="D-Ala_lig_Van_CS"/>
</dbReference>
<evidence type="ECO:0000256" key="15">
    <source>
        <dbReference type="ARBA" id="ARBA00023211"/>
    </source>
</evidence>
<keyword evidence="9 25" id="KW-0479">Metal-binding</keyword>
<evidence type="ECO:0000313" key="29">
    <source>
        <dbReference type="Proteomes" id="UP000611629"/>
    </source>
</evidence>
<feature type="active site" evidence="23">
    <location>
        <position position="15"/>
    </location>
</feature>
<evidence type="ECO:0000256" key="5">
    <source>
        <dbReference type="ARBA" id="ARBA00010871"/>
    </source>
</evidence>
<dbReference type="Gene3D" id="3.40.50.20">
    <property type="match status" value="1"/>
</dbReference>
<comment type="cofactor">
    <cofactor evidence="25">
        <name>Mg(2+)</name>
        <dbReference type="ChEBI" id="CHEBI:18420"/>
    </cofactor>
    <cofactor evidence="25">
        <name>Mn(2+)</name>
        <dbReference type="ChEBI" id="CHEBI:29035"/>
    </cofactor>
    <text evidence="25">Binds 2 magnesium or manganese ions per subunit.</text>
</comment>
<protein>
    <recommendedName>
        <fullName evidence="19 22">D-alanine--D-alanine ligase</fullName>
        <ecNumber evidence="6 22">6.3.2.4</ecNumber>
    </recommendedName>
    <alternativeName>
        <fullName evidence="21 22">D-Ala-D-Ala ligase</fullName>
    </alternativeName>
    <alternativeName>
        <fullName evidence="20 22">D-alanylalanine synthetase</fullName>
    </alternativeName>
</protein>
<evidence type="ECO:0000256" key="1">
    <source>
        <dbReference type="ARBA" id="ARBA00001936"/>
    </source>
</evidence>
<comment type="similarity">
    <text evidence="5 22">Belongs to the D-alanine--D-alanine ligase family.</text>
</comment>
<evidence type="ECO:0000256" key="13">
    <source>
        <dbReference type="ARBA" id="ARBA00022960"/>
    </source>
</evidence>
<evidence type="ECO:0000256" key="18">
    <source>
        <dbReference type="ARBA" id="ARBA00060592"/>
    </source>
</evidence>
<keyword evidence="12 25" id="KW-0460">Magnesium</keyword>
<dbReference type="NCBIfam" id="NF002528">
    <property type="entry name" value="PRK01966.1-4"/>
    <property type="match status" value="1"/>
</dbReference>
<dbReference type="NCBIfam" id="NF002378">
    <property type="entry name" value="PRK01372.1"/>
    <property type="match status" value="1"/>
</dbReference>
<feature type="binding site" evidence="25">
    <location>
        <position position="301"/>
    </location>
    <ligand>
        <name>Mg(2+)</name>
        <dbReference type="ChEBI" id="CHEBI:18420"/>
        <label>1</label>
    </ligand>
</feature>
<evidence type="ECO:0000256" key="20">
    <source>
        <dbReference type="ARBA" id="ARBA00076288"/>
    </source>
</evidence>
<feature type="domain" description="ATP-grasp" evidence="27">
    <location>
        <begin position="143"/>
        <end position="347"/>
    </location>
</feature>
<dbReference type="EMBL" id="JACBNQ010000017">
    <property type="protein sequence ID" value="NYB75089.1"/>
    <property type="molecule type" value="Genomic_DNA"/>
</dbReference>
<dbReference type="PROSITE" id="PS00843">
    <property type="entry name" value="DALA_DALA_LIGASE_1"/>
    <property type="match status" value="1"/>
</dbReference>
<evidence type="ECO:0000256" key="3">
    <source>
        <dbReference type="ARBA" id="ARBA00004496"/>
    </source>
</evidence>
<keyword evidence="14 22" id="KW-0573">Peptidoglycan synthesis</keyword>
<feature type="active site" evidence="23">
    <location>
        <position position="191"/>
    </location>
</feature>
<dbReference type="SUPFAM" id="SSF56059">
    <property type="entry name" value="Glutathione synthetase ATP-binding domain-like"/>
    <property type="match status" value="1"/>
</dbReference>
<dbReference type="GO" id="GO:0005524">
    <property type="term" value="F:ATP binding"/>
    <property type="evidence" value="ECO:0007669"/>
    <property type="project" value="UniProtKB-UniRule"/>
</dbReference>
<evidence type="ECO:0000256" key="11">
    <source>
        <dbReference type="ARBA" id="ARBA00022840"/>
    </source>
</evidence>
<keyword evidence="8 22" id="KW-0436">Ligase</keyword>
<keyword evidence="29" id="KW-1185">Reference proteome</keyword>
<comment type="pathway">
    <text evidence="4 22">Cell wall biogenesis; peptidoglycan biosynthesis.</text>
</comment>
<feature type="binding site" evidence="24">
    <location>
        <begin position="313"/>
        <end position="314"/>
    </location>
    <ligand>
        <name>ATP</name>
        <dbReference type="ChEBI" id="CHEBI:30616"/>
    </ligand>
</feature>
<feature type="binding site" evidence="24">
    <location>
        <begin position="183"/>
        <end position="185"/>
    </location>
    <ligand>
        <name>ATP</name>
        <dbReference type="ChEBI" id="CHEBI:30616"/>
    </ligand>
</feature>
<dbReference type="InterPro" id="IPR011127">
    <property type="entry name" value="Dala_Dala_lig_N"/>
</dbReference>
<comment type="subcellular location">
    <subcellularLocation>
        <location evidence="3 22">Cytoplasm</location>
    </subcellularLocation>
</comment>
<evidence type="ECO:0000256" key="14">
    <source>
        <dbReference type="ARBA" id="ARBA00022984"/>
    </source>
</evidence>
<keyword evidence="10 24" id="KW-0547">Nucleotide-binding</keyword>
<feature type="binding site" evidence="25">
    <location>
        <position position="314"/>
    </location>
    <ligand>
        <name>Mg(2+)</name>
        <dbReference type="ChEBI" id="CHEBI:18420"/>
        <label>1</label>
    </ligand>
</feature>
<evidence type="ECO:0000256" key="9">
    <source>
        <dbReference type="ARBA" id="ARBA00022723"/>
    </source>
</evidence>
<dbReference type="FunFam" id="3.30.1490.20:FF:000007">
    <property type="entry name" value="D-alanine--D-alanine ligase"/>
    <property type="match status" value="1"/>
</dbReference>
<feature type="binding site" evidence="24">
    <location>
        <begin position="191"/>
        <end position="192"/>
    </location>
    <ligand>
        <name>ATP</name>
        <dbReference type="ChEBI" id="CHEBI:30616"/>
    </ligand>
</feature>
<name>A0A974BKP3_SEDHY</name>
<comment type="function">
    <text evidence="2 22">Cell wall formation.</text>
</comment>
<dbReference type="Gene3D" id="3.30.1490.20">
    <property type="entry name" value="ATP-grasp fold, A domain"/>
    <property type="match status" value="1"/>
</dbReference>
<sequence length="353" mass="39506">MKSKLAILFGGKSDEYSVSLHSAAAIINNVPEELFDTIFIGITQEGKWLLYEGSADKINDDTWHKEKLSPVLLNMGDDFKGFIKLNEKDNTFERIEIDCIFPVLHGRNGEDGTIQGLCQMTDIPFVGCDMTSSAVCMDKEFTHIICEAAGIKTAPYVAATNSSKLNIKNLYDEVVEKFSIPIFIKPANNGSSIGISKIRNYDEFERGIMEAFQFDNKVVIEKGIDGFEIGCAVVGNEDLIIGEVDEIETKNDFFDYVEKYSQHNSKIHCPARISDELKVKAKIIAEKTYKALGCKGLARVDMFVTTDNRIILNEINTIPGLTDLSRYPSMLRKIGIEYKDLIVKLVELALELN</sequence>
<evidence type="ECO:0000256" key="7">
    <source>
        <dbReference type="ARBA" id="ARBA00022490"/>
    </source>
</evidence>
<evidence type="ECO:0000256" key="17">
    <source>
        <dbReference type="ARBA" id="ARBA00047614"/>
    </source>
</evidence>
<dbReference type="PROSITE" id="PS00844">
    <property type="entry name" value="DALA_DALA_LIGASE_2"/>
    <property type="match status" value="1"/>
</dbReference>
<dbReference type="InterPro" id="IPR011761">
    <property type="entry name" value="ATP-grasp"/>
</dbReference>
<keyword evidence="13 22" id="KW-0133">Cell shape</keyword>
<dbReference type="HAMAP" id="MF_00047">
    <property type="entry name" value="Dala_Dala_lig"/>
    <property type="match status" value="1"/>
</dbReference>
<dbReference type="Pfam" id="PF01820">
    <property type="entry name" value="Dala_Dala_lig_N"/>
    <property type="match status" value="1"/>
</dbReference>
<feature type="binding site" evidence="25">
    <location>
        <position position="314"/>
    </location>
    <ligand>
        <name>Mg(2+)</name>
        <dbReference type="ChEBI" id="CHEBI:18420"/>
        <label>2</label>
    </ligand>
</feature>
<evidence type="ECO:0000256" key="8">
    <source>
        <dbReference type="ARBA" id="ARBA00022598"/>
    </source>
</evidence>
<accession>A0A974BKP3</accession>
<feature type="active site" evidence="23">
    <location>
        <position position="325"/>
    </location>
</feature>
<dbReference type="FunFam" id="3.30.470.20:FF:000008">
    <property type="entry name" value="D-alanine--D-alanine ligase"/>
    <property type="match status" value="1"/>
</dbReference>
<dbReference type="Proteomes" id="UP000611629">
    <property type="component" value="Unassembled WGS sequence"/>
</dbReference>
<dbReference type="InterPro" id="IPR013815">
    <property type="entry name" value="ATP_grasp_subdomain_1"/>
</dbReference>
<gene>
    <name evidence="22" type="primary">ddl</name>
    <name evidence="28" type="ORF">HZF24_13150</name>
</gene>
<evidence type="ECO:0000256" key="26">
    <source>
        <dbReference type="PROSITE-ProRule" id="PRU00409"/>
    </source>
</evidence>
<dbReference type="GO" id="GO:0008716">
    <property type="term" value="F:D-alanine-D-alanine ligase activity"/>
    <property type="evidence" value="ECO:0007669"/>
    <property type="project" value="UniProtKB-UniRule"/>
</dbReference>